<dbReference type="Proteomes" id="UP000324800">
    <property type="component" value="Unassembled WGS sequence"/>
</dbReference>
<dbReference type="GO" id="GO:0008750">
    <property type="term" value="F:proton-translocating NAD(P)+ transhydrogenase activity"/>
    <property type="evidence" value="ECO:0007669"/>
    <property type="project" value="UniProtKB-EC"/>
</dbReference>
<feature type="domain" description="Alanine dehydrogenase/pyridine nucleotide transhydrogenase NAD(H)-binding" evidence="7">
    <location>
        <begin position="45"/>
        <end position="192"/>
    </location>
</feature>
<dbReference type="Pfam" id="PF01262">
    <property type="entry name" value="AlaDh_PNT_C"/>
    <property type="match status" value="1"/>
</dbReference>
<keyword evidence="4" id="KW-1278">Translocase</keyword>
<dbReference type="SUPFAM" id="SSF51735">
    <property type="entry name" value="NAD(P)-binding Rossmann-fold domains"/>
    <property type="match status" value="1"/>
</dbReference>
<keyword evidence="3" id="KW-0521">NADP</keyword>
<dbReference type="EMBL" id="SNRW01006949">
    <property type="protein sequence ID" value="KAA6382125.1"/>
    <property type="molecule type" value="Genomic_DNA"/>
</dbReference>
<proteinExistence type="predicted"/>
<evidence type="ECO:0000256" key="1">
    <source>
        <dbReference type="ARBA" id="ARBA00012943"/>
    </source>
</evidence>
<evidence type="ECO:0000259" key="7">
    <source>
        <dbReference type="SMART" id="SM01002"/>
    </source>
</evidence>
<sequence>MKKDQVILSYLYPARNSALIKEYVKAGVTAFGMDLIPCISRVQKCDVLSSMDRISVAGLTAIGAKKGLGAIVGAFDTRSAVKEQIESMGGEFLTVDVHEESETASGYSKQMSDDFIKRELVLFKEQAADVDIIITTALIPNKPAPKLLPVDAVSVMKNGSIIVDHAAESGGNCDLTQPGHTILTSNGVTIIGETDFSSRLATQSSQMFSNNLCHLLDEIGKGVYFKIDEKDEDKKLEVAIKQIKTEVVAQEQIQNNQYQ</sequence>
<dbReference type="EC" id="7.1.1.1" evidence="1"/>
<dbReference type="InterPro" id="IPR036291">
    <property type="entry name" value="NAD(P)-bd_dom_sf"/>
</dbReference>
<dbReference type="GO" id="GO:0050661">
    <property type="term" value="F:NADP binding"/>
    <property type="evidence" value="ECO:0007669"/>
    <property type="project" value="TreeGrafter"/>
</dbReference>
<dbReference type="InterPro" id="IPR007698">
    <property type="entry name" value="AlaDH/PNT_NAD(H)-bd"/>
</dbReference>
<dbReference type="OrthoDB" id="37244at2759"/>
<dbReference type="SUPFAM" id="SSF52283">
    <property type="entry name" value="Formate/glycerate dehydrogenase catalytic domain-like"/>
    <property type="match status" value="1"/>
</dbReference>
<dbReference type="SMART" id="SM01002">
    <property type="entry name" value="AlaDh_PNT_C"/>
    <property type="match status" value="1"/>
</dbReference>
<dbReference type="Pfam" id="PF05222">
    <property type="entry name" value="AlaDh_PNT_N"/>
    <property type="match status" value="1"/>
</dbReference>
<dbReference type="InterPro" id="IPR007886">
    <property type="entry name" value="AlaDH/PNT_N"/>
</dbReference>
<comment type="catalytic activity">
    <reaction evidence="6">
        <text>NAD(+) + NADPH + H(+)(in) = NADH + NADP(+) + H(+)(out)</text>
        <dbReference type="Rhea" id="RHEA:47992"/>
        <dbReference type="ChEBI" id="CHEBI:15378"/>
        <dbReference type="ChEBI" id="CHEBI:57540"/>
        <dbReference type="ChEBI" id="CHEBI:57783"/>
        <dbReference type="ChEBI" id="CHEBI:57945"/>
        <dbReference type="ChEBI" id="CHEBI:58349"/>
        <dbReference type="EC" id="7.1.1.1"/>
    </reaction>
</comment>
<evidence type="ECO:0000313" key="8">
    <source>
        <dbReference type="EMBL" id="KAA6382125.1"/>
    </source>
</evidence>
<dbReference type="PANTHER" id="PTHR10160:SF19">
    <property type="entry name" value="PROTON-TRANSLOCATING NAD(P)(+) TRANSHYDROGENASE"/>
    <property type="match status" value="1"/>
</dbReference>
<comment type="caution">
    <text evidence="8">The sequence shown here is derived from an EMBL/GenBank/DDBJ whole genome shotgun (WGS) entry which is preliminary data.</text>
</comment>
<dbReference type="AlphaFoldDB" id="A0A5J4VHX7"/>
<keyword evidence="2" id="KW-0547">Nucleotide-binding</keyword>
<evidence type="ECO:0000256" key="5">
    <source>
        <dbReference type="ARBA" id="ARBA00023027"/>
    </source>
</evidence>
<keyword evidence="5" id="KW-0520">NAD</keyword>
<organism evidence="8 9">
    <name type="scientific">Streblomastix strix</name>
    <dbReference type="NCBI Taxonomy" id="222440"/>
    <lineage>
        <taxon>Eukaryota</taxon>
        <taxon>Metamonada</taxon>
        <taxon>Preaxostyla</taxon>
        <taxon>Oxymonadida</taxon>
        <taxon>Streblomastigidae</taxon>
        <taxon>Streblomastix</taxon>
    </lineage>
</organism>
<protein>
    <recommendedName>
        <fullName evidence="1">proton-translocating NAD(P)(+) transhydrogenase</fullName>
        <ecNumber evidence="1">7.1.1.1</ecNumber>
    </recommendedName>
</protein>
<evidence type="ECO:0000256" key="3">
    <source>
        <dbReference type="ARBA" id="ARBA00022857"/>
    </source>
</evidence>
<dbReference type="GO" id="GO:0005743">
    <property type="term" value="C:mitochondrial inner membrane"/>
    <property type="evidence" value="ECO:0007669"/>
    <property type="project" value="TreeGrafter"/>
</dbReference>
<evidence type="ECO:0000256" key="6">
    <source>
        <dbReference type="ARBA" id="ARBA00048202"/>
    </source>
</evidence>
<evidence type="ECO:0000256" key="2">
    <source>
        <dbReference type="ARBA" id="ARBA00022741"/>
    </source>
</evidence>
<gene>
    <name evidence="8" type="ORF">EZS28_022349</name>
</gene>
<dbReference type="PANTHER" id="PTHR10160">
    <property type="entry name" value="NAD(P) TRANSHYDROGENASE"/>
    <property type="match status" value="1"/>
</dbReference>
<reference evidence="8 9" key="1">
    <citation type="submission" date="2019-03" db="EMBL/GenBank/DDBJ databases">
        <title>Single cell metagenomics reveals metabolic interactions within the superorganism composed of flagellate Streblomastix strix and complex community of Bacteroidetes bacteria on its surface.</title>
        <authorList>
            <person name="Treitli S.C."/>
            <person name="Kolisko M."/>
            <person name="Husnik F."/>
            <person name="Keeling P."/>
            <person name="Hampl V."/>
        </authorList>
    </citation>
    <scope>NUCLEOTIDE SEQUENCE [LARGE SCALE GENOMIC DNA]</scope>
    <source>
        <strain evidence="8">ST1C</strain>
    </source>
</reference>
<evidence type="ECO:0000313" key="9">
    <source>
        <dbReference type="Proteomes" id="UP000324800"/>
    </source>
</evidence>
<dbReference type="GO" id="GO:0006740">
    <property type="term" value="P:NADPH regeneration"/>
    <property type="evidence" value="ECO:0007669"/>
    <property type="project" value="TreeGrafter"/>
</dbReference>
<evidence type="ECO:0000256" key="4">
    <source>
        <dbReference type="ARBA" id="ARBA00022967"/>
    </source>
</evidence>
<accession>A0A5J4VHX7</accession>
<dbReference type="Gene3D" id="3.40.50.720">
    <property type="entry name" value="NAD(P)-binding Rossmann-like Domain"/>
    <property type="match status" value="3"/>
</dbReference>
<name>A0A5J4VHX7_9EUKA</name>